<feature type="domain" description="N-acetyltransferase" evidence="2">
    <location>
        <begin position="52"/>
        <end position="201"/>
    </location>
</feature>
<sequence>MREHGRLSHMTNSSLMTRSPGAEELFSRSRDSVRTFDLPENLRGYSVLDPGAVLDRGTQDEIYSVLVPVTTSSFGADMTPYWAGRRDQGYFSRLAEFIFVADAEDQIVGWTGYSVLNFEGYQNIYIDSSGMIPSRQSRGIMRALWAKRLVNNAFAHNRSQRLFVSARSESPILYKLFCGLVGRDRVYPNVGGALPEHIVRCGADLAAWLGQSAILERERLIVRGAYANLDALYDELPSTGDQALDRLFRKELGPLDAYLLVGEVASPGKPS</sequence>
<organism evidence="3 4">
    <name type="scientific">Bradyrhizobium hipponense</name>
    <dbReference type="NCBI Taxonomy" id="2605638"/>
    <lineage>
        <taxon>Bacteria</taxon>
        <taxon>Pseudomonadati</taxon>
        <taxon>Pseudomonadota</taxon>
        <taxon>Alphaproteobacteria</taxon>
        <taxon>Hyphomicrobiales</taxon>
        <taxon>Nitrobacteraceae</taxon>
        <taxon>Bradyrhizobium</taxon>
    </lineage>
</organism>
<name>A0A5S4YJB5_9BRAD</name>
<dbReference type="InterPro" id="IPR016181">
    <property type="entry name" value="Acyl_CoA_acyltransferase"/>
</dbReference>
<dbReference type="Pfam" id="PF00583">
    <property type="entry name" value="Acetyltransf_1"/>
    <property type="match status" value="1"/>
</dbReference>
<dbReference type="AlphaFoldDB" id="A0A5S4YJB5"/>
<comment type="caution">
    <text evidence="3">The sequence shown here is derived from an EMBL/GenBank/DDBJ whole genome shotgun (WGS) entry which is preliminary data.</text>
</comment>
<dbReference type="EMBL" id="VSTH01000078">
    <property type="protein sequence ID" value="TYO64143.1"/>
    <property type="molecule type" value="Genomic_DNA"/>
</dbReference>
<evidence type="ECO:0000313" key="3">
    <source>
        <dbReference type="EMBL" id="TYO64143.1"/>
    </source>
</evidence>
<dbReference type="Proteomes" id="UP000324797">
    <property type="component" value="Unassembled WGS sequence"/>
</dbReference>
<dbReference type="SUPFAM" id="SSF55729">
    <property type="entry name" value="Acyl-CoA N-acyltransferases (Nat)"/>
    <property type="match status" value="1"/>
</dbReference>
<evidence type="ECO:0000259" key="2">
    <source>
        <dbReference type="PROSITE" id="PS51186"/>
    </source>
</evidence>
<keyword evidence="4" id="KW-1185">Reference proteome</keyword>
<protein>
    <submittedName>
        <fullName evidence="3">GNAT family N-acetyltransferase</fullName>
    </submittedName>
</protein>
<reference evidence="3 4" key="1">
    <citation type="submission" date="2019-08" db="EMBL/GenBank/DDBJ databases">
        <title>Bradyrhizobium hipponensis sp. nov., a rhizobium isolated from a Lupinus angustifolius root nodule in Tunisia.</title>
        <authorList>
            <person name="Off K."/>
            <person name="Rejili M."/>
            <person name="Mars M."/>
            <person name="Brachmann A."/>
            <person name="Marin M."/>
        </authorList>
    </citation>
    <scope>NUCLEOTIDE SEQUENCE [LARGE SCALE GENOMIC DNA]</scope>
    <source>
        <strain evidence="4">aSej3</strain>
    </source>
</reference>
<feature type="region of interest" description="Disordered" evidence="1">
    <location>
        <begin position="1"/>
        <end position="24"/>
    </location>
</feature>
<dbReference type="Gene3D" id="3.40.630.30">
    <property type="match status" value="1"/>
</dbReference>
<accession>A0A5S4YJB5</accession>
<dbReference type="GO" id="GO:0016747">
    <property type="term" value="F:acyltransferase activity, transferring groups other than amino-acyl groups"/>
    <property type="evidence" value="ECO:0007669"/>
    <property type="project" value="InterPro"/>
</dbReference>
<gene>
    <name evidence="3" type="ORF">FXV83_22425</name>
</gene>
<dbReference type="InterPro" id="IPR000182">
    <property type="entry name" value="GNAT_dom"/>
</dbReference>
<dbReference type="PROSITE" id="PS51186">
    <property type="entry name" value="GNAT"/>
    <property type="match status" value="1"/>
</dbReference>
<proteinExistence type="predicted"/>
<evidence type="ECO:0000313" key="4">
    <source>
        <dbReference type="Proteomes" id="UP000324797"/>
    </source>
</evidence>
<keyword evidence="3" id="KW-0808">Transferase</keyword>
<evidence type="ECO:0000256" key="1">
    <source>
        <dbReference type="SAM" id="MobiDB-lite"/>
    </source>
</evidence>